<comment type="caution">
    <text evidence="2">The sequence shown here is derived from an EMBL/GenBank/DDBJ whole genome shotgun (WGS) entry which is preliminary data.</text>
</comment>
<proteinExistence type="predicted"/>
<organism evidence="2 3">
    <name type="scientific">Cichlidogyrus casuarinus</name>
    <dbReference type="NCBI Taxonomy" id="1844966"/>
    <lineage>
        <taxon>Eukaryota</taxon>
        <taxon>Metazoa</taxon>
        <taxon>Spiralia</taxon>
        <taxon>Lophotrochozoa</taxon>
        <taxon>Platyhelminthes</taxon>
        <taxon>Monogenea</taxon>
        <taxon>Monopisthocotylea</taxon>
        <taxon>Dactylogyridea</taxon>
        <taxon>Ancyrocephalidae</taxon>
        <taxon>Cichlidogyrus</taxon>
    </lineage>
</organism>
<keyword evidence="1" id="KW-0732">Signal</keyword>
<evidence type="ECO:0000256" key="1">
    <source>
        <dbReference type="SAM" id="SignalP"/>
    </source>
</evidence>
<protein>
    <submittedName>
        <fullName evidence="2">Uncharacterized protein</fullName>
    </submittedName>
</protein>
<keyword evidence="3" id="KW-1185">Reference proteome</keyword>
<gene>
    <name evidence="2" type="ORF">Ciccas_000928</name>
</gene>
<accession>A0ABD2QLJ3</accession>
<reference evidence="2 3" key="1">
    <citation type="submission" date="2024-11" db="EMBL/GenBank/DDBJ databases">
        <title>Adaptive evolution of stress response genes in parasites aligns with host niche diversity.</title>
        <authorList>
            <person name="Hahn C."/>
            <person name="Resl P."/>
        </authorList>
    </citation>
    <scope>NUCLEOTIDE SEQUENCE [LARGE SCALE GENOMIC DNA]</scope>
    <source>
        <strain evidence="2">EGGRZ-B1_66</strain>
        <tissue evidence="2">Body</tissue>
    </source>
</reference>
<name>A0ABD2QLJ3_9PLAT</name>
<evidence type="ECO:0000313" key="3">
    <source>
        <dbReference type="Proteomes" id="UP001626550"/>
    </source>
</evidence>
<feature type="signal peptide" evidence="1">
    <location>
        <begin position="1"/>
        <end position="18"/>
    </location>
</feature>
<evidence type="ECO:0000313" key="2">
    <source>
        <dbReference type="EMBL" id="KAL3320399.1"/>
    </source>
</evidence>
<dbReference type="Proteomes" id="UP001626550">
    <property type="component" value="Unassembled WGS sequence"/>
</dbReference>
<feature type="chain" id="PRO_5044801076" evidence="1">
    <location>
        <begin position="19"/>
        <end position="99"/>
    </location>
</feature>
<dbReference type="AlphaFoldDB" id="A0ABD2QLJ3"/>
<dbReference type="EMBL" id="JBJKFK010000055">
    <property type="protein sequence ID" value="KAL3320399.1"/>
    <property type="molecule type" value="Genomic_DNA"/>
</dbReference>
<sequence>MHLAVLLVTILWLDEVRPLAGSRWKRAIMEDIVETPEMQVLARARCKANCLLDCVQKMKQVLLSDSKLPHVSLKETFATCLSDPIKKPLLIDVSVASPN</sequence>